<dbReference type="PANTHER" id="PTHR31252:SF11">
    <property type="entry name" value="DUF4419 DOMAIN-CONTAINING PROTEIN"/>
    <property type="match status" value="1"/>
</dbReference>
<organism evidence="1 2">
    <name type="scientific">Rotaria sordida</name>
    <dbReference type="NCBI Taxonomy" id="392033"/>
    <lineage>
        <taxon>Eukaryota</taxon>
        <taxon>Metazoa</taxon>
        <taxon>Spiralia</taxon>
        <taxon>Gnathifera</taxon>
        <taxon>Rotifera</taxon>
        <taxon>Eurotatoria</taxon>
        <taxon>Bdelloidea</taxon>
        <taxon>Philodinida</taxon>
        <taxon>Philodinidae</taxon>
        <taxon>Rotaria</taxon>
    </lineage>
</organism>
<name>A0A814R7J2_9BILA</name>
<proteinExistence type="predicted"/>
<dbReference type="AlphaFoldDB" id="A0A814R7J2"/>
<evidence type="ECO:0000313" key="1">
    <source>
        <dbReference type="EMBL" id="CAF1128218.1"/>
    </source>
</evidence>
<dbReference type="OrthoDB" id="9987685at2759"/>
<evidence type="ECO:0000313" key="2">
    <source>
        <dbReference type="Proteomes" id="UP000663882"/>
    </source>
</evidence>
<dbReference type="Proteomes" id="UP000663882">
    <property type="component" value="Unassembled WGS sequence"/>
</dbReference>
<dbReference type="Pfam" id="PF14388">
    <property type="entry name" value="DUF4419"/>
    <property type="match status" value="1"/>
</dbReference>
<gene>
    <name evidence="1" type="ORF">RFH988_LOCUS20722</name>
</gene>
<sequence length="248" mass="29020">MEICDPSNAFINMILRTLNPEQIVSLRLNNNSCQTSSQLHSLIAFSNITSLNLLNFQQLDSINTYKTYFPKLKHLALWYDNENKDLPPIDYWIDKMDEKDNKSRYQVQHMIANGSYTSSIEKHAIFSAFLFAYNSHEGIVLCPDDIWLMICIYFSQYVNDNAEQLRILFVDDYDRKRLTVRQTARIEPDWNDFLERMRVEISQNMKTDVAEMLTSNFSTTTNIESLLSCVAIMDTFQKKLHRQAKNIG</sequence>
<dbReference type="PANTHER" id="PTHR31252">
    <property type="entry name" value="DUF4419 DOMAIN-CONTAINING PROTEIN"/>
    <property type="match status" value="1"/>
</dbReference>
<dbReference type="EMBL" id="CAJNOO010001284">
    <property type="protein sequence ID" value="CAF1128218.1"/>
    <property type="molecule type" value="Genomic_DNA"/>
</dbReference>
<accession>A0A814R7J2</accession>
<comment type="caution">
    <text evidence="1">The sequence shown here is derived from an EMBL/GenBank/DDBJ whole genome shotgun (WGS) entry which is preliminary data.</text>
</comment>
<protein>
    <submittedName>
        <fullName evidence="1">Uncharacterized protein</fullName>
    </submittedName>
</protein>
<dbReference type="InterPro" id="IPR025533">
    <property type="entry name" value="DUF4419"/>
</dbReference>
<reference evidence="1" key="1">
    <citation type="submission" date="2021-02" db="EMBL/GenBank/DDBJ databases">
        <authorList>
            <person name="Nowell W R."/>
        </authorList>
    </citation>
    <scope>NUCLEOTIDE SEQUENCE</scope>
</reference>